<evidence type="ECO:0000256" key="1">
    <source>
        <dbReference type="SAM" id="MobiDB-lite"/>
    </source>
</evidence>
<evidence type="ECO:0000313" key="3">
    <source>
        <dbReference type="Proteomes" id="UP000308197"/>
    </source>
</evidence>
<proteinExistence type="predicted"/>
<gene>
    <name evidence="2" type="ORF">K466DRAFT_193162</name>
</gene>
<feature type="compositionally biased region" description="Low complexity" evidence="1">
    <location>
        <begin position="72"/>
        <end position="82"/>
    </location>
</feature>
<name>A0A5C3PYH8_9APHY</name>
<protein>
    <submittedName>
        <fullName evidence="2">Uncharacterized protein</fullName>
    </submittedName>
</protein>
<feature type="region of interest" description="Disordered" evidence="1">
    <location>
        <begin position="43"/>
        <end position="98"/>
    </location>
</feature>
<dbReference type="EMBL" id="ML210965">
    <property type="protein sequence ID" value="TFK94776.1"/>
    <property type="molecule type" value="Genomic_DNA"/>
</dbReference>
<evidence type="ECO:0000313" key="2">
    <source>
        <dbReference type="EMBL" id="TFK94776.1"/>
    </source>
</evidence>
<organism evidence="2 3">
    <name type="scientific">Polyporus arcularius HHB13444</name>
    <dbReference type="NCBI Taxonomy" id="1314778"/>
    <lineage>
        <taxon>Eukaryota</taxon>
        <taxon>Fungi</taxon>
        <taxon>Dikarya</taxon>
        <taxon>Basidiomycota</taxon>
        <taxon>Agaricomycotina</taxon>
        <taxon>Agaricomycetes</taxon>
        <taxon>Polyporales</taxon>
        <taxon>Polyporaceae</taxon>
        <taxon>Polyporus</taxon>
    </lineage>
</organism>
<dbReference type="InParanoid" id="A0A5C3PYH8"/>
<dbReference type="Proteomes" id="UP000308197">
    <property type="component" value="Unassembled WGS sequence"/>
</dbReference>
<accession>A0A5C3PYH8</accession>
<dbReference type="AlphaFoldDB" id="A0A5C3PYH8"/>
<keyword evidence="3" id="KW-1185">Reference proteome</keyword>
<sequence>MFVSYRKKGLLINVLYTAQLRAQPTPSQRHSFVLHVPPAGHRPPLVPNSFPATAEPQDSHHITRPGLALSHARPYNAASAPRSPRPPPYVITLNTRDL</sequence>
<reference evidence="2 3" key="1">
    <citation type="journal article" date="2019" name="Nat. Ecol. Evol.">
        <title>Megaphylogeny resolves global patterns of mushroom evolution.</title>
        <authorList>
            <person name="Varga T."/>
            <person name="Krizsan K."/>
            <person name="Foldi C."/>
            <person name="Dima B."/>
            <person name="Sanchez-Garcia M."/>
            <person name="Sanchez-Ramirez S."/>
            <person name="Szollosi G.J."/>
            <person name="Szarkandi J.G."/>
            <person name="Papp V."/>
            <person name="Albert L."/>
            <person name="Andreopoulos W."/>
            <person name="Angelini C."/>
            <person name="Antonin V."/>
            <person name="Barry K.W."/>
            <person name="Bougher N.L."/>
            <person name="Buchanan P."/>
            <person name="Buyck B."/>
            <person name="Bense V."/>
            <person name="Catcheside P."/>
            <person name="Chovatia M."/>
            <person name="Cooper J."/>
            <person name="Damon W."/>
            <person name="Desjardin D."/>
            <person name="Finy P."/>
            <person name="Geml J."/>
            <person name="Haridas S."/>
            <person name="Hughes K."/>
            <person name="Justo A."/>
            <person name="Karasinski D."/>
            <person name="Kautmanova I."/>
            <person name="Kiss B."/>
            <person name="Kocsube S."/>
            <person name="Kotiranta H."/>
            <person name="LaButti K.M."/>
            <person name="Lechner B.E."/>
            <person name="Liimatainen K."/>
            <person name="Lipzen A."/>
            <person name="Lukacs Z."/>
            <person name="Mihaltcheva S."/>
            <person name="Morgado L.N."/>
            <person name="Niskanen T."/>
            <person name="Noordeloos M.E."/>
            <person name="Ohm R.A."/>
            <person name="Ortiz-Santana B."/>
            <person name="Ovrebo C."/>
            <person name="Racz N."/>
            <person name="Riley R."/>
            <person name="Savchenko A."/>
            <person name="Shiryaev A."/>
            <person name="Soop K."/>
            <person name="Spirin V."/>
            <person name="Szebenyi C."/>
            <person name="Tomsovsky M."/>
            <person name="Tulloss R.E."/>
            <person name="Uehling J."/>
            <person name="Grigoriev I.V."/>
            <person name="Vagvolgyi C."/>
            <person name="Papp T."/>
            <person name="Martin F.M."/>
            <person name="Miettinen O."/>
            <person name="Hibbett D.S."/>
            <person name="Nagy L.G."/>
        </authorList>
    </citation>
    <scope>NUCLEOTIDE SEQUENCE [LARGE SCALE GENOMIC DNA]</scope>
    <source>
        <strain evidence="2 3">HHB13444</strain>
    </source>
</reference>